<dbReference type="PANTHER" id="PTHR40086:SF1">
    <property type="entry name" value="CELL CYCLE REGULATOR CCRZ"/>
    <property type="match status" value="1"/>
</dbReference>
<dbReference type="SUPFAM" id="SSF56112">
    <property type="entry name" value="Protein kinase-like (PK-like)"/>
    <property type="match status" value="1"/>
</dbReference>
<dbReference type="CDD" id="cd05151">
    <property type="entry name" value="ChoK-like"/>
    <property type="match status" value="1"/>
</dbReference>
<evidence type="ECO:0000259" key="1">
    <source>
        <dbReference type="Pfam" id="PF01636"/>
    </source>
</evidence>
<organism evidence="2 3">
    <name type="scientific">Gallaecimonas pentaromativorans</name>
    <dbReference type="NCBI Taxonomy" id="584787"/>
    <lineage>
        <taxon>Bacteria</taxon>
        <taxon>Pseudomonadati</taxon>
        <taxon>Pseudomonadota</taxon>
        <taxon>Gammaproteobacteria</taxon>
        <taxon>Enterobacterales</taxon>
        <taxon>Gallaecimonadaceae</taxon>
        <taxon>Gallaecimonas</taxon>
    </lineage>
</organism>
<dbReference type="PANTHER" id="PTHR40086">
    <property type="entry name" value="PHOSPHOTRANSFERASE YTMP-RELATED"/>
    <property type="match status" value="1"/>
</dbReference>
<reference evidence="2 3" key="1">
    <citation type="submission" date="2018-11" db="EMBL/GenBank/DDBJ databases">
        <title>Genomic Encyclopedia of Type Strains, Phase IV (KMG-IV): sequencing the most valuable type-strain genomes for metagenomic binning, comparative biology and taxonomic classification.</title>
        <authorList>
            <person name="Goeker M."/>
        </authorList>
    </citation>
    <scope>NUCLEOTIDE SEQUENCE [LARGE SCALE GENOMIC DNA]</scope>
    <source>
        <strain evidence="2 3">DSM 21945</strain>
    </source>
</reference>
<dbReference type="Proteomes" id="UP000268033">
    <property type="component" value="Unassembled WGS sequence"/>
</dbReference>
<feature type="domain" description="Aminoglycoside phosphotransferase" evidence="1">
    <location>
        <begin position="15"/>
        <end position="185"/>
    </location>
</feature>
<name>A0A3N1PS47_9GAMM</name>
<dbReference type="InterPro" id="IPR002575">
    <property type="entry name" value="Aminoglycoside_PTrfase"/>
</dbReference>
<proteinExistence type="predicted"/>
<accession>A0A3N1PS47</accession>
<dbReference type="Gene3D" id="3.90.1200.10">
    <property type="match status" value="1"/>
</dbReference>
<dbReference type="Pfam" id="PF01636">
    <property type="entry name" value="APH"/>
    <property type="match status" value="1"/>
</dbReference>
<evidence type="ECO:0000313" key="3">
    <source>
        <dbReference type="Proteomes" id="UP000268033"/>
    </source>
</evidence>
<evidence type="ECO:0000313" key="2">
    <source>
        <dbReference type="EMBL" id="ROQ27366.1"/>
    </source>
</evidence>
<keyword evidence="2" id="KW-0808">Transferase</keyword>
<keyword evidence="3" id="KW-1185">Reference proteome</keyword>
<dbReference type="STRING" id="584787.GCA_001247655_02440"/>
<dbReference type="InterPro" id="IPR011009">
    <property type="entry name" value="Kinase-like_dom_sf"/>
</dbReference>
<dbReference type="Gene3D" id="3.30.200.20">
    <property type="entry name" value="Phosphorylase Kinase, domain 1"/>
    <property type="match status" value="1"/>
</dbReference>
<dbReference type="RefSeq" id="WP_170164065.1">
    <property type="nucleotide sequence ID" value="NZ_RJUL01000004.1"/>
</dbReference>
<comment type="caution">
    <text evidence="2">The sequence shown here is derived from an EMBL/GenBank/DDBJ whole genome shotgun (WGS) entry which is preliminary data.</text>
</comment>
<dbReference type="InterPro" id="IPR052077">
    <property type="entry name" value="CcrZ_PhaseVar_Mediator"/>
</dbReference>
<protein>
    <submittedName>
        <fullName evidence="2">Phosphotransferase family enzyme</fullName>
    </submittedName>
</protein>
<sequence>MPCNLPEPWQQASRTPFTGGLTNRHWLLSSIEGRALLRQNSAALELGINRQAEHQLWQAASEAGISPALIWQEGDWALSRFIDAPTGAANTPARLIALLKAVNWLQGVEGAKLPLLPLRERALALGATDGPWLAYRLVEASPLPEVPAHVDLNPENCLWQGERLWLIDWEYASLADPYYDLAAIVVSHELAPQRLCSAWRSLTGKVLVPERLLAMCAIYAHLCECWCRHPQAGYLAYAAHYRKAWQHCLVALAGVD</sequence>
<dbReference type="AlphaFoldDB" id="A0A3N1PS47"/>
<gene>
    <name evidence="2" type="ORF">EDC28_10414</name>
</gene>
<dbReference type="GO" id="GO:0016740">
    <property type="term" value="F:transferase activity"/>
    <property type="evidence" value="ECO:0007669"/>
    <property type="project" value="UniProtKB-KW"/>
</dbReference>
<dbReference type="EMBL" id="RJUL01000004">
    <property type="protein sequence ID" value="ROQ27366.1"/>
    <property type="molecule type" value="Genomic_DNA"/>
</dbReference>